<evidence type="ECO:0000256" key="1">
    <source>
        <dbReference type="SAM" id="Phobius"/>
    </source>
</evidence>
<reference evidence="2 3" key="1">
    <citation type="submission" date="2016-10" db="EMBL/GenBank/DDBJ databases">
        <authorList>
            <person name="de Groot N.N."/>
        </authorList>
    </citation>
    <scope>NUCLEOTIDE SEQUENCE [LARGE SCALE GENOMIC DNA]</scope>
    <source>
        <strain evidence="2 3">Nm110</strain>
    </source>
</reference>
<sequence>MAYCWHSIQNLSVGVKDLLVLQSNKRGALMKIMFGKSLMTIIIALLVTGCAQHTTRIAKEPPFFNLSKPETVLIYEFAVHPEDIKQNSALFARIGRSLAGSNQTAEQIQIGREVADALAAELMVKIAAMGLNPARATAHIPISKDAIIITGEFIDINEGNRLRRTVIGLGAGKSSLDSHVRVLAQKESGIEELIAFDAHSESGSMPGAAVLGPAGVAAGAGTTAVVSTNIALGAGKAYKSASAQQARSMADKISIELEKYFARQGWIDSSLAE</sequence>
<dbReference type="EMBL" id="FNNH01000008">
    <property type="protein sequence ID" value="SDW35095.1"/>
    <property type="molecule type" value="Genomic_DNA"/>
</dbReference>
<keyword evidence="1" id="KW-0812">Transmembrane</keyword>
<proteinExistence type="predicted"/>
<evidence type="ECO:0000313" key="3">
    <source>
        <dbReference type="Proteomes" id="UP000183454"/>
    </source>
</evidence>
<dbReference type="InterPro" id="IPR025522">
    <property type="entry name" value="DUF4410"/>
</dbReference>
<evidence type="ECO:0000313" key="2">
    <source>
        <dbReference type="EMBL" id="SDW35095.1"/>
    </source>
</evidence>
<keyword evidence="1" id="KW-0472">Membrane</keyword>
<feature type="transmembrane region" description="Helical" evidence="1">
    <location>
        <begin position="28"/>
        <end position="47"/>
    </location>
</feature>
<name>A0A1H2SUF9_9PROT</name>
<dbReference type="AlphaFoldDB" id="A0A1H2SUF9"/>
<keyword evidence="1" id="KW-1133">Transmembrane helix</keyword>
<protein>
    <submittedName>
        <fullName evidence="2">Uncharacterized protein</fullName>
    </submittedName>
</protein>
<gene>
    <name evidence="2" type="ORF">SAMN05421882_100873</name>
</gene>
<dbReference type="Proteomes" id="UP000183454">
    <property type="component" value="Unassembled WGS sequence"/>
</dbReference>
<accession>A0A1H2SUF9</accession>
<dbReference type="Pfam" id="PF14366">
    <property type="entry name" value="DUF4410"/>
    <property type="match status" value="1"/>
</dbReference>
<organism evidence="2 3">
    <name type="scientific">Nitrosomonas communis</name>
    <dbReference type="NCBI Taxonomy" id="44574"/>
    <lineage>
        <taxon>Bacteria</taxon>
        <taxon>Pseudomonadati</taxon>
        <taxon>Pseudomonadota</taxon>
        <taxon>Betaproteobacteria</taxon>
        <taxon>Nitrosomonadales</taxon>
        <taxon>Nitrosomonadaceae</taxon>
        <taxon>Nitrosomonas</taxon>
    </lineage>
</organism>